<feature type="transmembrane region" description="Helical" evidence="2">
    <location>
        <begin position="228"/>
        <end position="246"/>
    </location>
</feature>
<feature type="transmembrane region" description="Helical" evidence="2">
    <location>
        <begin position="44"/>
        <end position="63"/>
    </location>
</feature>
<dbReference type="EMBL" id="KB467832">
    <property type="protein sequence ID" value="PCH34605.1"/>
    <property type="molecule type" value="Genomic_DNA"/>
</dbReference>
<evidence type="ECO:0000259" key="3">
    <source>
        <dbReference type="Pfam" id="PF20152"/>
    </source>
</evidence>
<dbReference type="PANTHER" id="PTHR40465:SF1">
    <property type="entry name" value="DUF6534 DOMAIN-CONTAINING PROTEIN"/>
    <property type="match status" value="1"/>
</dbReference>
<dbReference type="Proteomes" id="UP000218811">
    <property type="component" value="Unassembled WGS sequence"/>
</dbReference>
<proteinExistence type="predicted"/>
<organism evidence="4 5">
    <name type="scientific">Wolfiporia cocos (strain MD-104)</name>
    <name type="common">Brown rot fungus</name>
    <dbReference type="NCBI Taxonomy" id="742152"/>
    <lineage>
        <taxon>Eukaryota</taxon>
        <taxon>Fungi</taxon>
        <taxon>Dikarya</taxon>
        <taxon>Basidiomycota</taxon>
        <taxon>Agaricomycotina</taxon>
        <taxon>Agaricomycetes</taxon>
        <taxon>Polyporales</taxon>
        <taxon>Phaeolaceae</taxon>
        <taxon>Wolfiporia</taxon>
    </lineage>
</organism>
<feature type="compositionally biased region" description="Basic and acidic residues" evidence="1">
    <location>
        <begin position="292"/>
        <end position="314"/>
    </location>
</feature>
<dbReference type="PANTHER" id="PTHR40465">
    <property type="entry name" value="CHROMOSOME 1, WHOLE GENOME SHOTGUN SEQUENCE"/>
    <property type="match status" value="1"/>
</dbReference>
<sequence length="314" mass="35039">MNITTLWGSITLGIVFNTLLYGVVLAGYFHYLKHHKNDSLWLRLYVLFLFVADSANTGLSIAFMFDCLVEHFGELSCLGNPTWLSTSIPAITGIISCAVQLFFTHRVRRLSRQTWLAVIIGSLAVISMLSALTSVIAIRWPGYRSYTSFRRPAVRVPVVVWLVTGLSADVLITIALVWHLHRKRTGFPSTDSLVNRIIRLTIQTGVLTTTWALVDVTLFLATPSTAHIFFNLTLAKLYTILLMSSLNMRGGWEPSYISTSELPWHVESGRTTQSLIHERNTDNGGVNGMTQRDAEGGRARRDTTSSESIKAEHP</sequence>
<dbReference type="InterPro" id="IPR045339">
    <property type="entry name" value="DUF6534"/>
</dbReference>
<feature type="transmembrane region" description="Helical" evidence="2">
    <location>
        <begin position="200"/>
        <end position="222"/>
    </location>
</feature>
<feature type="transmembrane region" description="Helical" evidence="2">
    <location>
        <begin position="83"/>
        <end position="103"/>
    </location>
</feature>
<dbReference type="STRING" id="742152.A0A2H3IYU5"/>
<dbReference type="OMA" id="NIWLVAI"/>
<protein>
    <recommendedName>
        <fullName evidence="3">DUF6534 domain-containing protein</fullName>
    </recommendedName>
</protein>
<dbReference type="OrthoDB" id="3183258at2759"/>
<evidence type="ECO:0000313" key="4">
    <source>
        <dbReference type="EMBL" id="PCH34605.1"/>
    </source>
</evidence>
<gene>
    <name evidence="4" type="ORF">WOLCODRAFT_106269</name>
</gene>
<keyword evidence="2" id="KW-0812">Transmembrane</keyword>
<feature type="region of interest" description="Disordered" evidence="1">
    <location>
        <begin position="276"/>
        <end position="314"/>
    </location>
</feature>
<evidence type="ECO:0000313" key="5">
    <source>
        <dbReference type="Proteomes" id="UP000218811"/>
    </source>
</evidence>
<reference evidence="4 5" key="1">
    <citation type="journal article" date="2012" name="Science">
        <title>The Paleozoic origin of enzymatic lignin decomposition reconstructed from 31 fungal genomes.</title>
        <authorList>
            <person name="Floudas D."/>
            <person name="Binder M."/>
            <person name="Riley R."/>
            <person name="Barry K."/>
            <person name="Blanchette R.A."/>
            <person name="Henrissat B."/>
            <person name="Martinez A.T."/>
            <person name="Otillar R."/>
            <person name="Spatafora J.W."/>
            <person name="Yadav J.S."/>
            <person name="Aerts A."/>
            <person name="Benoit I."/>
            <person name="Boyd A."/>
            <person name="Carlson A."/>
            <person name="Copeland A."/>
            <person name="Coutinho P.M."/>
            <person name="de Vries R.P."/>
            <person name="Ferreira P."/>
            <person name="Findley K."/>
            <person name="Foster B."/>
            <person name="Gaskell J."/>
            <person name="Glotzer D."/>
            <person name="Gorecki P."/>
            <person name="Heitman J."/>
            <person name="Hesse C."/>
            <person name="Hori C."/>
            <person name="Igarashi K."/>
            <person name="Jurgens J.A."/>
            <person name="Kallen N."/>
            <person name="Kersten P."/>
            <person name="Kohler A."/>
            <person name="Kuees U."/>
            <person name="Kumar T.K.A."/>
            <person name="Kuo A."/>
            <person name="LaButti K."/>
            <person name="Larrondo L.F."/>
            <person name="Lindquist E."/>
            <person name="Ling A."/>
            <person name="Lombard V."/>
            <person name="Lucas S."/>
            <person name="Lundell T."/>
            <person name="Martin R."/>
            <person name="McLaughlin D.J."/>
            <person name="Morgenstern I."/>
            <person name="Morin E."/>
            <person name="Murat C."/>
            <person name="Nagy L.G."/>
            <person name="Nolan M."/>
            <person name="Ohm R.A."/>
            <person name="Patyshakuliyeva A."/>
            <person name="Rokas A."/>
            <person name="Ruiz-Duenas F.J."/>
            <person name="Sabat G."/>
            <person name="Salamov A."/>
            <person name="Samejima M."/>
            <person name="Schmutz J."/>
            <person name="Slot J.C."/>
            <person name="St John F."/>
            <person name="Stenlid J."/>
            <person name="Sun H."/>
            <person name="Sun S."/>
            <person name="Syed K."/>
            <person name="Tsang A."/>
            <person name="Wiebenga A."/>
            <person name="Young D."/>
            <person name="Pisabarro A."/>
            <person name="Eastwood D.C."/>
            <person name="Martin F."/>
            <person name="Cullen D."/>
            <person name="Grigoriev I.V."/>
            <person name="Hibbett D.S."/>
        </authorList>
    </citation>
    <scope>NUCLEOTIDE SEQUENCE [LARGE SCALE GENOMIC DNA]</scope>
    <source>
        <strain evidence="4 5">MD-104</strain>
    </source>
</reference>
<keyword evidence="5" id="KW-1185">Reference proteome</keyword>
<feature type="transmembrane region" description="Helical" evidence="2">
    <location>
        <begin position="158"/>
        <end position="180"/>
    </location>
</feature>
<feature type="transmembrane region" description="Helical" evidence="2">
    <location>
        <begin position="6"/>
        <end position="32"/>
    </location>
</feature>
<feature type="transmembrane region" description="Helical" evidence="2">
    <location>
        <begin position="115"/>
        <end position="138"/>
    </location>
</feature>
<name>A0A2H3IYU5_WOLCO</name>
<dbReference type="Pfam" id="PF20152">
    <property type="entry name" value="DUF6534"/>
    <property type="match status" value="1"/>
</dbReference>
<dbReference type="AlphaFoldDB" id="A0A2H3IYU5"/>
<keyword evidence="2" id="KW-1133">Transmembrane helix</keyword>
<keyword evidence="2" id="KW-0472">Membrane</keyword>
<evidence type="ECO:0000256" key="1">
    <source>
        <dbReference type="SAM" id="MobiDB-lite"/>
    </source>
</evidence>
<feature type="domain" description="DUF6534" evidence="3">
    <location>
        <begin position="167"/>
        <end position="249"/>
    </location>
</feature>
<evidence type="ECO:0000256" key="2">
    <source>
        <dbReference type="SAM" id="Phobius"/>
    </source>
</evidence>
<accession>A0A2H3IYU5</accession>